<evidence type="ECO:0000313" key="2">
    <source>
        <dbReference type="WBParaSite" id="ES5_v2.g10936.t1"/>
    </source>
</evidence>
<dbReference type="WBParaSite" id="ES5_v2.g10936.t1">
    <property type="protein sequence ID" value="ES5_v2.g10936.t1"/>
    <property type="gene ID" value="ES5_v2.g10936"/>
</dbReference>
<sequence>MIQLFLTFNCVILILPLFVKGGSAPPGFKPSEFFSSGASQITPIRGIATFFNSTTFGFWTGTAEGTVTFFQANFPNQQPSIIDINLNFPPADYSRIYEIEVLFNGDTNLRYCVDGKRLVSLHKFKVLAEDTFYYTSLKRFDVSVTSEIESVVGRLLRIKCLNCKRRAETMAGCAVIGRSEDEVYIDPEESNNFPTDFLHR</sequence>
<evidence type="ECO:0000313" key="1">
    <source>
        <dbReference type="Proteomes" id="UP000887579"/>
    </source>
</evidence>
<name>A0AC34F202_9BILA</name>
<organism evidence="1 2">
    <name type="scientific">Panagrolaimus sp. ES5</name>
    <dbReference type="NCBI Taxonomy" id="591445"/>
    <lineage>
        <taxon>Eukaryota</taxon>
        <taxon>Metazoa</taxon>
        <taxon>Ecdysozoa</taxon>
        <taxon>Nematoda</taxon>
        <taxon>Chromadorea</taxon>
        <taxon>Rhabditida</taxon>
        <taxon>Tylenchina</taxon>
        <taxon>Panagrolaimomorpha</taxon>
        <taxon>Panagrolaimoidea</taxon>
        <taxon>Panagrolaimidae</taxon>
        <taxon>Panagrolaimus</taxon>
    </lineage>
</organism>
<proteinExistence type="predicted"/>
<dbReference type="Proteomes" id="UP000887579">
    <property type="component" value="Unplaced"/>
</dbReference>
<accession>A0AC34F202</accession>
<reference evidence="2" key="1">
    <citation type="submission" date="2022-11" db="UniProtKB">
        <authorList>
            <consortium name="WormBaseParasite"/>
        </authorList>
    </citation>
    <scope>IDENTIFICATION</scope>
</reference>
<protein>
    <submittedName>
        <fullName evidence="2">Uncharacterized protein</fullName>
    </submittedName>
</protein>